<dbReference type="PATRIC" id="fig|1367847.3.peg.1885"/>
<dbReference type="eggNOG" id="COG1359">
    <property type="taxonomic scope" value="Bacteria"/>
</dbReference>
<evidence type="ECO:0000313" key="3">
    <source>
        <dbReference type="EMBL" id="AGT08997.1"/>
    </source>
</evidence>
<dbReference type="InterPro" id="IPR011008">
    <property type="entry name" value="Dimeric_a/b-barrel"/>
</dbReference>
<dbReference type="Pfam" id="PF00583">
    <property type="entry name" value="Acetyltransf_1"/>
    <property type="match status" value="1"/>
</dbReference>
<dbReference type="InterPro" id="IPR016181">
    <property type="entry name" value="Acyl_CoA_acyltransferase"/>
</dbReference>
<feature type="domain" description="N-acetyltransferase" evidence="2">
    <location>
        <begin position="111"/>
        <end position="253"/>
    </location>
</feature>
<keyword evidence="3" id="KW-0012">Acyltransferase</keyword>
<dbReference type="eggNOG" id="COG3153">
    <property type="taxonomic scope" value="Bacteria"/>
</dbReference>
<feature type="region of interest" description="Disordered" evidence="1">
    <location>
        <begin position="1"/>
        <end position="20"/>
    </location>
</feature>
<dbReference type="PROSITE" id="PS51186">
    <property type="entry name" value="GNAT"/>
    <property type="match status" value="1"/>
</dbReference>
<dbReference type="HOGENOM" id="CLU_1033841_0_0_5"/>
<dbReference type="STRING" id="1367847.JCM7686_1896"/>
<sequence>MQTTSSPVVADGATSPGHGMIRLTGTLSASSLSEAETIRSHLPKHISLSRHEPGCLRFDVVQTDDPFVWALDELFIDDAAFAAHQARTSASEWGDKTRGIARDFKKLDAIIQIREELSTDIPQTLTLLAETFDGVDEARVVQMLREDGDLEVSLVAEAGGAILGHTALSPLQSERPALALAPLAVLPRAQGHGIASALVREAIRRAGDRIVVVLGEPDFYCRFGFQPVNWESRYAGPFLQAVGPELPERMRITHAPAFSCLA</sequence>
<protein>
    <submittedName>
        <fullName evidence="3">GCN5-related N-acetyltransferase</fullName>
        <ecNumber evidence="3">2.3.1.-</ecNumber>
    </submittedName>
</protein>
<evidence type="ECO:0000259" key="2">
    <source>
        <dbReference type="PROSITE" id="PS51186"/>
    </source>
</evidence>
<dbReference type="GO" id="GO:0016747">
    <property type="term" value="F:acyltransferase activity, transferring groups other than amino-acyl groups"/>
    <property type="evidence" value="ECO:0007669"/>
    <property type="project" value="InterPro"/>
</dbReference>
<dbReference type="Gene3D" id="3.30.70.100">
    <property type="match status" value="1"/>
</dbReference>
<proteinExistence type="predicted"/>
<evidence type="ECO:0000256" key="1">
    <source>
        <dbReference type="SAM" id="MobiDB-lite"/>
    </source>
</evidence>
<dbReference type="CDD" id="cd04301">
    <property type="entry name" value="NAT_SF"/>
    <property type="match status" value="1"/>
</dbReference>
<name>S5XUU6_PARAH</name>
<dbReference type="EC" id="2.3.1.-" evidence="3"/>
<gene>
    <name evidence="3" type="ORF">JCM7686_1896</name>
</gene>
<dbReference type="Gene3D" id="3.40.630.30">
    <property type="match status" value="1"/>
</dbReference>
<keyword evidence="4" id="KW-1185">Reference proteome</keyword>
<dbReference type="InterPro" id="IPR007138">
    <property type="entry name" value="ABM_dom"/>
</dbReference>
<reference evidence="3 4" key="1">
    <citation type="journal article" date="2014" name="BMC Genomics">
        <title>Architecture and functions of a multipartite genome of the methylotrophic bacterium Paracoccus aminophilus JCM 7686, containing primary and secondary chromids.</title>
        <authorList>
            <person name="Dziewit L."/>
            <person name="Czarnecki J."/>
            <person name="Wibberg D."/>
            <person name="Radlinska M."/>
            <person name="Mrozek P."/>
            <person name="Szymczak M."/>
            <person name="Schluter A."/>
            <person name="Puhler A."/>
            <person name="Bartosik D."/>
        </authorList>
    </citation>
    <scope>NUCLEOTIDE SEQUENCE [LARGE SCALE GENOMIC DNA]</scope>
    <source>
        <strain evidence="3">JCM 7686</strain>
    </source>
</reference>
<dbReference type="Proteomes" id="UP000015480">
    <property type="component" value="Chromosome"/>
</dbReference>
<organism evidence="3 4">
    <name type="scientific">Paracoccus aminophilus JCM 7686</name>
    <dbReference type="NCBI Taxonomy" id="1367847"/>
    <lineage>
        <taxon>Bacteria</taxon>
        <taxon>Pseudomonadati</taxon>
        <taxon>Pseudomonadota</taxon>
        <taxon>Alphaproteobacteria</taxon>
        <taxon>Rhodobacterales</taxon>
        <taxon>Paracoccaceae</taxon>
        <taxon>Paracoccus</taxon>
    </lineage>
</organism>
<evidence type="ECO:0000313" key="4">
    <source>
        <dbReference type="Proteomes" id="UP000015480"/>
    </source>
</evidence>
<dbReference type="Pfam" id="PF03992">
    <property type="entry name" value="ABM"/>
    <property type="match status" value="1"/>
</dbReference>
<dbReference type="InterPro" id="IPR000182">
    <property type="entry name" value="GNAT_dom"/>
</dbReference>
<dbReference type="SUPFAM" id="SSF54909">
    <property type="entry name" value="Dimeric alpha+beta barrel"/>
    <property type="match status" value="1"/>
</dbReference>
<dbReference type="RefSeq" id="WP_020950635.1">
    <property type="nucleotide sequence ID" value="NC_022041.1"/>
</dbReference>
<dbReference type="AlphaFoldDB" id="S5XUU6"/>
<keyword evidence="3" id="KW-0808">Transferase</keyword>
<dbReference type="OrthoDB" id="9797178at2"/>
<accession>S5XUU6</accession>
<dbReference type="EMBL" id="CP006650">
    <property type="protein sequence ID" value="AGT08997.1"/>
    <property type="molecule type" value="Genomic_DNA"/>
</dbReference>
<dbReference type="KEGG" id="pami:JCM7686_1896"/>
<dbReference type="SUPFAM" id="SSF55729">
    <property type="entry name" value="Acyl-CoA N-acyltransferases (Nat)"/>
    <property type="match status" value="1"/>
</dbReference>